<dbReference type="Proteomes" id="UP001162992">
    <property type="component" value="Chromosome 2"/>
</dbReference>
<accession>A0ACC2EDJ4</accession>
<keyword evidence="2" id="KW-1185">Reference proteome</keyword>
<evidence type="ECO:0000313" key="1">
    <source>
        <dbReference type="EMBL" id="KAJ7564658.1"/>
    </source>
</evidence>
<protein>
    <submittedName>
        <fullName evidence="1">Uncharacterized protein</fullName>
    </submittedName>
</protein>
<name>A0ACC2EDJ4_DIPCM</name>
<sequence>MLGPRGQAGSLHLSSSSLRRKWKWKGKGSALAFVLLLVSAAWLLVVFSRNCCPAHPDPDDMYGWYRVPHLNPNFSDWQRHGPNRPTLLPLTAGSNANLSLHNIVFCVAASAKLWPMRKEIVKLWWREGQMRGFVWLEEPARHDPAEHLPMVMVSEDVARLRYGRAMTHHTGVRISRIVLETFRLNMPDVHWFVLADDDTIFSTDNLVRVLSKYDPSQFHYIGGSSESHQQNLAFSYGMAFGGGGVAISYALAAALVGMQDECLEHYPELHGSDDRLHACICELGVPLTRELGFHQCDIRGNPLGLLGSHPIAPFVSLHHVDVMDPVFPGLAAHKGLQLLSKAMQMEPGSFLQQSFCYNQKQGFSFSVSIGYVVQVFPEILYPQNLQRAQVTFQAWNRKAGRREFDLDTRLSKSICWQPYLFYLDGIEAKKGDSAVITNYSRYGDIDERKKFWWCHYFPREKVITIRVTSQRLPWSWYQVPRRQCCSVTGLKDKVLDMKVGPCQPGEVIVP</sequence>
<comment type="caution">
    <text evidence="1">The sequence shown here is derived from an EMBL/GenBank/DDBJ whole genome shotgun (WGS) entry which is preliminary data.</text>
</comment>
<gene>
    <name evidence="1" type="ORF">O6H91_02G028200</name>
</gene>
<organism evidence="1 2">
    <name type="scientific">Diphasiastrum complanatum</name>
    <name type="common">Issler's clubmoss</name>
    <name type="synonym">Lycopodium complanatum</name>
    <dbReference type="NCBI Taxonomy" id="34168"/>
    <lineage>
        <taxon>Eukaryota</taxon>
        <taxon>Viridiplantae</taxon>
        <taxon>Streptophyta</taxon>
        <taxon>Embryophyta</taxon>
        <taxon>Tracheophyta</taxon>
        <taxon>Lycopodiopsida</taxon>
        <taxon>Lycopodiales</taxon>
        <taxon>Lycopodiaceae</taxon>
        <taxon>Lycopodioideae</taxon>
        <taxon>Diphasiastrum</taxon>
    </lineage>
</organism>
<proteinExistence type="predicted"/>
<reference evidence="2" key="1">
    <citation type="journal article" date="2024" name="Proc. Natl. Acad. Sci. U.S.A.">
        <title>Extraordinary preservation of gene collinearity over three hundred million years revealed in homosporous lycophytes.</title>
        <authorList>
            <person name="Li C."/>
            <person name="Wickell D."/>
            <person name="Kuo L.Y."/>
            <person name="Chen X."/>
            <person name="Nie B."/>
            <person name="Liao X."/>
            <person name="Peng D."/>
            <person name="Ji J."/>
            <person name="Jenkins J."/>
            <person name="Williams M."/>
            <person name="Shu S."/>
            <person name="Plott C."/>
            <person name="Barry K."/>
            <person name="Rajasekar S."/>
            <person name="Grimwood J."/>
            <person name="Han X."/>
            <person name="Sun S."/>
            <person name="Hou Z."/>
            <person name="He W."/>
            <person name="Dai G."/>
            <person name="Sun C."/>
            <person name="Schmutz J."/>
            <person name="Leebens-Mack J.H."/>
            <person name="Li F.W."/>
            <person name="Wang L."/>
        </authorList>
    </citation>
    <scope>NUCLEOTIDE SEQUENCE [LARGE SCALE GENOMIC DNA]</scope>
    <source>
        <strain evidence="2">cv. PW_Plant_1</strain>
    </source>
</reference>
<evidence type="ECO:0000313" key="2">
    <source>
        <dbReference type="Proteomes" id="UP001162992"/>
    </source>
</evidence>
<dbReference type="EMBL" id="CM055093">
    <property type="protein sequence ID" value="KAJ7564658.1"/>
    <property type="molecule type" value="Genomic_DNA"/>
</dbReference>